<evidence type="ECO:0000256" key="4">
    <source>
        <dbReference type="ARBA" id="ARBA00022692"/>
    </source>
</evidence>
<keyword evidence="5 9" id="KW-0999">Mitochondrion inner membrane</keyword>
<dbReference type="Proteomes" id="UP000774617">
    <property type="component" value="Unassembled WGS sequence"/>
</dbReference>
<keyword evidence="8 9" id="KW-0472">Membrane</keyword>
<evidence type="ECO:0000256" key="7">
    <source>
        <dbReference type="ARBA" id="ARBA00023128"/>
    </source>
</evidence>
<keyword evidence="3 9" id="KW-0813">Transport</keyword>
<protein>
    <recommendedName>
        <fullName evidence="9">Mitochondrial pyruvate carrier</fullName>
    </recommendedName>
</protein>
<dbReference type="PANTHER" id="PTHR14154">
    <property type="entry name" value="UPF0041 BRAIN PROTEIN 44-RELATED"/>
    <property type="match status" value="1"/>
</dbReference>
<keyword evidence="6 9" id="KW-1133">Transmembrane helix</keyword>
<evidence type="ECO:0000256" key="9">
    <source>
        <dbReference type="RuleBase" id="RU363100"/>
    </source>
</evidence>
<evidence type="ECO:0000256" key="5">
    <source>
        <dbReference type="ARBA" id="ARBA00022792"/>
    </source>
</evidence>
<organism evidence="10 11">
    <name type="scientific">Macrophomina phaseolina</name>
    <dbReference type="NCBI Taxonomy" id="35725"/>
    <lineage>
        <taxon>Eukaryota</taxon>
        <taxon>Fungi</taxon>
        <taxon>Dikarya</taxon>
        <taxon>Ascomycota</taxon>
        <taxon>Pezizomycotina</taxon>
        <taxon>Dothideomycetes</taxon>
        <taxon>Dothideomycetes incertae sedis</taxon>
        <taxon>Botryosphaeriales</taxon>
        <taxon>Botryosphaeriaceae</taxon>
        <taxon>Macrophomina</taxon>
    </lineage>
</organism>
<comment type="function">
    <text evidence="9">Mediates the uptake of pyruvate into mitochondria.</text>
</comment>
<dbReference type="EMBL" id="JAGTJR010000001">
    <property type="protein sequence ID" value="KAH7064909.1"/>
    <property type="molecule type" value="Genomic_DNA"/>
</dbReference>
<evidence type="ECO:0000256" key="6">
    <source>
        <dbReference type="ARBA" id="ARBA00022989"/>
    </source>
</evidence>
<evidence type="ECO:0000256" key="8">
    <source>
        <dbReference type="ARBA" id="ARBA00023136"/>
    </source>
</evidence>
<dbReference type="InterPro" id="IPR005336">
    <property type="entry name" value="MPC"/>
</dbReference>
<evidence type="ECO:0000313" key="10">
    <source>
        <dbReference type="EMBL" id="KAH7064909.1"/>
    </source>
</evidence>
<sequence>MSFRPTTRILNFSRNLLRTSAFRQAPQRRLQSTATDANAATQSGFAKLWNSPVGPKTVHFWAPVMKWGLVLAGVADFFRPAEVLSLSQNMALTATGAIWTRWCFIIRPRNLFLAAVNFFLGCVGLIQTSRILLYRSSLKGDSVGQEAKEAAKEEGATGKKILEDPVGAAKNAAKN</sequence>
<proteinExistence type="inferred from homology"/>
<gene>
    <name evidence="10" type="ORF">B0J12DRAFT_638367</name>
</gene>
<evidence type="ECO:0000256" key="3">
    <source>
        <dbReference type="ARBA" id="ARBA00022448"/>
    </source>
</evidence>
<evidence type="ECO:0000256" key="1">
    <source>
        <dbReference type="ARBA" id="ARBA00004448"/>
    </source>
</evidence>
<keyword evidence="11" id="KW-1185">Reference proteome</keyword>
<name>A0ABQ8GUH7_9PEZI</name>
<comment type="subcellular location">
    <subcellularLocation>
        <location evidence="1 9">Mitochondrion inner membrane</location>
        <topology evidence="1 9">Multi-pass membrane protein</topology>
    </subcellularLocation>
</comment>
<keyword evidence="4 9" id="KW-0812">Transmembrane</keyword>
<dbReference type="Pfam" id="PF03650">
    <property type="entry name" value="MPC"/>
    <property type="match status" value="1"/>
</dbReference>
<comment type="caution">
    <text evidence="9">Lacks conserved residue(s) required for the propagation of feature annotation.</text>
</comment>
<feature type="transmembrane region" description="Helical" evidence="9">
    <location>
        <begin position="111"/>
        <end position="133"/>
    </location>
</feature>
<keyword evidence="7 9" id="KW-0496">Mitochondrion</keyword>
<evidence type="ECO:0000313" key="11">
    <source>
        <dbReference type="Proteomes" id="UP000774617"/>
    </source>
</evidence>
<reference evidence="10 11" key="1">
    <citation type="journal article" date="2021" name="Nat. Commun.">
        <title>Genetic determinants of endophytism in the Arabidopsis root mycobiome.</title>
        <authorList>
            <person name="Mesny F."/>
            <person name="Miyauchi S."/>
            <person name="Thiergart T."/>
            <person name="Pickel B."/>
            <person name="Atanasova L."/>
            <person name="Karlsson M."/>
            <person name="Huettel B."/>
            <person name="Barry K.W."/>
            <person name="Haridas S."/>
            <person name="Chen C."/>
            <person name="Bauer D."/>
            <person name="Andreopoulos W."/>
            <person name="Pangilinan J."/>
            <person name="LaButti K."/>
            <person name="Riley R."/>
            <person name="Lipzen A."/>
            <person name="Clum A."/>
            <person name="Drula E."/>
            <person name="Henrissat B."/>
            <person name="Kohler A."/>
            <person name="Grigoriev I.V."/>
            <person name="Martin F.M."/>
            <person name="Hacquard S."/>
        </authorList>
    </citation>
    <scope>NUCLEOTIDE SEQUENCE [LARGE SCALE GENOMIC DNA]</scope>
    <source>
        <strain evidence="10 11">MPI-SDFR-AT-0080</strain>
    </source>
</reference>
<accession>A0ABQ8GUH7</accession>
<comment type="caution">
    <text evidence="10">The sequence shown here is derived from an EMBL/GenBank/DDBJ whole genome shotgun (WGS) entry which is preliminary data.</text>
</comment>
<comment type="similarity">
    <text evidence="2 9">Belongs to the mitochondrial pyruvate carrier (MPC) (TC 2.A.105) family.</text>
</comment>
<evidence type="ECO:0000256" key="2">
    <source>
        <dbReference type="ARBA" id="ARBA00006416"/>
    </source>
</evidence>